<dbReference type="AlphaFoldDB" id="A0A0H2MF67"/>
<dbReference type="RefSeq" id="WP_047785227.1">
    <property type="nucleotide sequence ID" value="NZ_JZWI01000016.1"/>
</dbReference>
<dbReference type="EMBL" id="JZWI01000016">
    <property type="protein sequence ID" value="KLN55495.1"/>
    <property type="molecule type" value="Genomic_DNA"/>
</dbReference>
<organism evidence="1 2">
    <name type="scientific">Variovorax paradoxus</name>
    <dbReference type="NCBI Taxonomy" id="34073"/>
    <lineage>
        <taxon>Bacteria</taxon>
        <taxon>Pseudomonadati</taxon>
        <taxon>Pseudomonadota</taxon>
        <taxon>Betaproteobacteria</taxon>
        <taxon>Burkholderiales</taxon>
        <taxon>Comamonadaceae</taxon>
        <taxon>Variovorax</taxon>
    </lineage>
</organism>
<dbReference type="PATRIC" id="fig|34073.19.peg.3280"/>
<evidence type="ECO:0000313" key="2">
    <source>
        <dbReference type="Proteomes" id="UP000035170"/>
    </source>
</evidence>
<comment type="caution">
    <text evidence="1">The sequence shown here is derived from an EMBL/GenBank/DDBJ whole genome shotgun (WGS) entry which is preliminary data.</text>
</comment>
<gene>
    <name evidence="1" type="ORF">VPARA_31960</name>
</gene>
<evidence type="ECO:0000313" key="1">
    <source>
        <dbReference type="EMBL" id="KLN55495.1"/>
    </source>
</evidence>
<proteinExistence type="predicted"/>
<protein>
    <submittedName>
        <fullName evidence="1">Uncharacterized protein</fullName>
    </submittedName>
</protein>
<reference evidence="1 2" key="1">
    <citation type="submission" date="2015-03" db="EMBL/GenBank/DDBJ databases">
        <title>Genome sequence of Variovorax paradoxus TBEA6.</title>
        <authorList>
            <person name="Poehlein A."/>
            <person name="Schuldes J."/>
            <person name="Wuebbeler J.H."/>
            <person name="Hiessl S."/>
            <person name="Steinbuechel A."/>
            <person name="Daniel R."/>
        </authorList>
    </citation>
    <scope>NUCLEOTIDE SEQUENCE [LARGE SCALE GENOMIC DNA]</scope>
    <source>
        <strain evidence="1 2">TBEA6</strain>
    </source>
</reference>
<name>A0A0H2MF67_VARPD</name>
<dbReference type="Proteomes" id="UP000035170">
    <property type="component" value="Unassembled WGS sequence"/>
</dbReference>
<sequence length="68" mass="7648">MRKRSNTPIRMIAVRPAQPRRRVVWALARRLGIGAAAGQGAPEPSLAPTDRSLEYPDLDQRVREVGEW</sequence>
<keyword evidence="2" id="KW-1185">Reference proteome</keyword>
<accession>A0A0H2MF67</accession>